<dbReference type="PROSITE" id="PS50894">
    <property type="entry name" value="HPT"/>
    <property type="match status" value="1"/>
</dbReference>
<name>A0A366HDI4_9BACT</name>
<evidence type="ECO:0000256" key="1">
    <source>
        <dbReference type="PROSITE-ProRule" id="PRU00110"/>
    </source>
</evidence>
<feature type="domain" description="HPt" evidence="2">
    <location>
        <begin position="21"/>
        <end position="112"/>
    </location>
</feature>
<dbReference type="EMBL" id="QNRR01000009">
    <property type="protein sequence ID" value="RBP39785.1"/>
    <property type="molecule type" value="Genomic_DNA"/>
</dbReference>
<dbReference type="GO" id="GO:0000160">
    <property type="term" value="P:phosphorelay signal transduction system"/>
    <property type="evidence" value="ECO:0007669"/>
    <property type="project" value="InterPro"/>
</dbReference>
<protein>
    <submittedName>
        <fullName evidence="3">Hpt domain-containing protein</fullName>
    </submittedName>
</protein>
<dbReference type="AlphaFoldDB" id="A0A366HDI4"/>
<dbReference type="Gene3D" id="1.20.120.160">
    <property type="entry name" value="HPT domain"/>
    <property type="match status" value="1"/>
</dbReference>
<reference evidence="3 4" key="1">
    <citation type="submission" date="2018-06" db="EMBL/GenBank/DDBJ databases">
        <title>Genomic Encyclopedia of Type Strains, Phase IV (KMG-IV): sequencing the most valuable type-strain genomes for metagenomic binning, comparative biology and taxonomic classification.</title>
        <authorList>
            <person name="Goeker M."/>
        </authorList>
    </citation>
    <scope>NUCLEOTIDE SEQUENCE [LARGE SCALE GENOMIC DNA]</scope>
    <source>
        <strain evidence="3 4">DSM 25532</strain>
    </source>
</reference>
<keyword evidence="1" id="KW-0597">Phosphoprotein</keyword>
<organism evidence="3 4">
    <name type="scientific">Roseimicrobium gellanilyticum</name>
    <dbReference type="NCBI Taxonomy" id="748857"/>
    <lineage>
        <taxon>Bacteria</taxon>
        <taxon>Pseudomonadati</taxon>
        <taxon>Verrucomicrobiota</taxon>
        <taxon>Verrucomicrobiia</taxon>
        <taxon>Verrucomicrobiales</taxon>
        <taxon>Verrucomicrobiaceae</taxon>
        <taxon>Roseimicrobium</taxon>
    </lineage>
</organism>
<evidence type="ECO:0000313" key="3">
    <source>
        <dbReference type="EMBL" id="RBP39785.1"/>
    </source>
</evidence>
<keyword evidence="4" id="KW-1185">Reference proteome</keyword>
<dbReference type="InterPro" id="IPR008207">
    <property type="entry name" value="Sig_transdc_His_kin_Hpt_dom"/>
</dbReference>
<accession>A0A366HDI4</accession>
<gene>
    <name evidence="3" type="ORF">DES53_109213</name>
</gene>
<dbReference type="Proteomes" id="UP000253426">
    <property type="component" value="Unassembled WGS sequence"/>
</dbReference>
<proteinExistence type="predicted"/>
<dbReference type="Pfam" id="PF01627">
    <property type="entry name" value="Hpt"/>
    <property type="match status" value="1"/>
</dbReference>
<sequence length="124" mass="13424">MSTADHATIDDELFESCLTGEPELDLELVQLAMTQSEEALAGLKHALRTGSDSDWRQISHRARGSAGTMGFTKAAFLWNVAEFEATTTEARAAAVASLRQAVEEVRAELRMRGYEIPNAPISAG</sequence>
<dbReference type="GO" id="GO:0004672">
    <property type="term" value="F:protein kinase activity"/>
    <property type="evidence" value="ECO:0007669"/>
    <property type="project" value="UniProtKB-ARBA"/>
</dbReference>
<dbReference type="InterPro" id="IPR036641">
    <property type="entry name" value="HPT_dom_sf"/>
</dbReference>
<comment type="caution">
    <text evidence="3">The sequence shown here is derived from an EMBL/GenBank/DDBJ whole genome shotgun (WGS) entry which is preliminary data.</text>
</comment>
<evidence type="ECO:0000259" key="2">
    <source>
        <dbReference type="PROSITE" id="PS50894"/>
    </source>
</evidence>
<dbReference type="RefSeq" id="WP_113960670.1">
    <property type="nucleotide sequence ID" value="NZ_QNRR01000009.1"/>
</dbReference>
<evidence type="ECO:0000313" key="4">
    <source>
        <dbReference type="Proteomes" id="UP000253426"/>
    </source>
</evidence>
<feature type="modified residue" description="Phosphohistidine" evidence="1">
    <location>
        <position position="60"/>
    </location>
</feature>
<dbReference type="SUPFAM" id="SSF47226">
    <property type="entry name" value="Histidine-containing phosphotransfer domain, HPT domain"/>
    <property type="match status" value="1"/>
</dbReference>